<keyword evidence="10" id="KW-1185">Reference proteome</keyword>
<evidence type="ECO:0000256" key="7">
    <source>
        <dbReference type="ARBA" id="ARBA00023136"/>
    </source>
</evidence>
<evidence type="ECO:0000256" key="2">
    <source>
        <dbReference type="ARBA" id="ARBA00005658"/>
    </source>
</evidence>
<dbReference type="InterPro" id="IPR000060">
    <property type="entry name" value="BCCT_transptr"/>
</dbReference>
<feature type="transmembrane region" description="Helical" evidence="8">
    <location>
        <begin position="482"/>
        <end position="505"/>
    </location>
</feature>
<evidence type="ECO:0000256" key="3">
    <source>
        <dbReference type="ARBA" id="ARBA00022448"/>
    </source>
</evidence>
<organism evidence="9 10">
    <name type="scientific">Paracoccus haematequi</name>
    <dbReference type="NCBI Taxonomy" id="2491866"/>
    <lineage>
        <taxon>Bacteria</taxon>
        <taxon>Pseudomonadati</taxon>
        <taxon>Pseudomonadota</taxon>
        <taxon>Alphaproteobacteria</taxon>
        <taxon>Rhodobacterales</taxon>
        <taxon>Paracoccaceae</taxon>
        <taxon>Paracoccus</taxon>
    </lineage>
</organism>
<feature type="transmembrane region" description="Helical" evidence="8">
    <location>
        <begin position="210"/>
        <end position="231"/>
    </location>
</feature>
<sequence length="555" mass="59256">MNDIKPPFTDIDIPTADAGFYQGHSLPIALASKITFALLTVWALLRPGSAEAILSLLNTEVLGVFNMFYIIAVGLFAWFLLIVAAVPSSGQRRLGKEDEKPEFSTFSWFAMMFGAGLGVGLMVYATAEPMANWTSNPDIITGGVAAHSAEAVTSAYRYTFMHYGIHAWGIYVLTGLCLAYYAYTRDMPLTIRTALTPLLGRHLNGPIGHVVDILGVVATILGVAVTIGFGISQLVEGFYSITGMEWLLQAGQDGGPPAPSSVGLIAALVIVMALSTLSAVSGVGRGVKYLSNLNLVLSTLLLLVFVVFGSVLFSVSTYGRALMDYILHFPALSFEAYSTGTPLGDWQSGSTTFYWAWWIAFSPFVGLFLARISRGRTVREFVVGAVVVPSLVCFAWMAILGGTAIDMELSGIAQGAIIDASATNMLFATLQFIVSEQVYGIVAIMCVVLILTFLVTSADSGLLVINTIMAGGEEETDTRHRIVWGVLLTLVIAALILAGGGGLVVLQNAMIIGALPFAFVMAAMCVSLGKALYRDHYRDLFANAGEQDLAADRRG</sequence>
<evidence type="ECO:0000256" key="1">
    <source>
        <dbReference type="ARBA" id="ARBA00004651"/>
    </source>
</evidence>
<keyword evidence="4" id="KW-1003">Cell membrane</keyword>
<feature type="transmembrane region" description="Helical" evidence="8">
    <location>
        <begin position="438"/>
        <end position="470"/>
    </location>
</feature>
<evidence type="ECO:0000256" key="4">
    <source>
        <dbReference type="ARBA" id="ARBA00022475"/>
    </source>
</evidence>
<dbReference type="Pfam" id="PF02028">
    <property type="entry name" value="BCCT"/>
    <property type="match status" value="1"/>
</dbReference>
<keyword evidence="5 8" id="KW-0812">Transmembrane</keyword>
<feature type="transmembrane region" description="Helical" evidence="8">
    <location>
        <begin position="295"/>
        <end position="315"/>
    </location>
</feature>
<dbReference type="EMBL" id="UZWE01000037">
    <property type="protein sequence ID" value="VDS09551.1"/>
    <property type="molecule type" value="Genomic_DNA"/>
</dbReference>
<feature type="transmembrane region" description="Helical" evidence="8">
    <location>
        <begin position="352"/>
        <end position="369"/>
    </location>
</feature>
<gene>
    <name evidence="9" type="primary">opuD</name>
    <name evidence="9" type="ORF">PARHAE_02754</name>
</gene>
<dbReference type="OrthoDB" id="9775735at2"/>
<dbReference type="RefSeq" id="WP_126155183.1">
    <property type="nucleotide sequence ID" value="NZ_UZWE01000037.1"/>
</dbReference>
<evidence type="ECO:0000256" key="8">
    <source>
        <dbReference type="SAM" id="Phobius"/>
    </source>
</evidence>
<evidence type="ECO:0000313" key="9">
    <source>
        <dbReference type="EMBL" id="VDS09551.1"/>
    </source>
</evidence>
<evidence type="ECO:0000256" key="6">
    <source>
        <dbReference type="ARBA" id="ARBA00022989"/>
    </source>
</evidence>
<keyword evidence="6 8" id="KW-1133">Transmembrane helix</keyword>
<dbReference type="GO" id="GO:0022857">
    <property type="term" value="F:transmembrane transporter activity"/>
    <property type="evidence" value="ECO:0007669"/>
    <property type="project" value="InterPro"/>
</dbReference>
<feature type="transmembrane region" description="Helical" evidence="8">
    <location>
        <begin position="106"/>
        <end position="127"/>
    </location>
</feature>
<name>A0A447IPW9_9RHOB</name>
<feature type="transmembrane region" description="Helical" evidence="8">
    <location>
        <begin position="262"/>
        <end position="283"/>
    </location>
</feature>
<dbReference type="Proteomes" id="UP000270743">
    <property type="component" value="Unassembled WGS sequence"/>
</dbReference>
<feature type="transmembrane region" description="Helical" evidence="8">
    <location>
        <begin position="381"/>
        <end position="399"/>
    </location>
</feature>
<dbReference type="GO" id="GO:0005886">
    <property type="term" value="C:plasma membrane"/>
    <property type="evidence" value="ECO:0007669"/>
    <property type="project" value="UniProtKB-SubCell"/>
</dbReference>
<dbReference type="PANTHER" id="PTHR30047">
    <property type="entry name" value="HIGH-AFFINITY CHOLINE TRANSPORT PROTEIN-RELATED"/>
    <property type="match status" value="1"/>
</dbReference>
<accession>A0A447IPW9</accession>
<keyword evidence="3" id="KW-0813">Transport</keyword>
<comment type="similarity">
    <text evidence="2">Belongs to the BCCT transporter (TC 2.A.15) family.</text>
</comment>
<feature type="transmembrane region" description="Helical" evidence="8">
    <location>
        <begin position="511"/>
        <end position="533"/>
    </location>
</feature>
<keyword evidence="7 8" id="KW-0472">Membrane</keyword>
<reference evidence="9 10" key="1">
    <citation type="submission" date="2018-12" db="EMBL/GenBank/DDBJ databases">
        <authorList>
            <person name="Criscuolo A."/>
        </authorList>
    </citation>
    <scope>NUCLEOTIDE SEQUENCE [LARGE SCALE GENOMIC DNA]</scope>
    <source>
        <strain evidence="9">ACIP1116241</strain>
    </source>
</reference>
<protein>
    <submittedName>
        <fullName evidence="9">Glycine betaine transporter OpuD</fullName>
    </submittedName>
</protein>
<feature type="transmembrane region" description="Helical" evidence="8">
    <location>
        <begin position="26"/>
        <end position="45"/>
    </location>
</feature>
<evidence type="ECO:0000256" key="5">
    <source>
        <dbReference type="ARBA" id="ARBA00022692"/>
    </source>
</evidence>
<feature type="transmembrane region" description="Helical" evidence="8">
    <location>
        <begin position="165"/>
        <end position="183"/>
    </location>
</feature>
<comment type="subcellular location">
    <subcellularLocation>
        <location evidence="1">Cell membrane</location>
        <topology evidence="1">Multi-pass membrane protein</topology>
    </subcellularLocation>
</comment>
<proteinExistence type="inferred from homology"/>
<evidence type="ECO:0000313" key="10">
    <source>
        <dbReference type="Proteomes" id="UP000270743"/>
    </source>
</evidence>
<feature type="transmembrane region" description="Helical" evidence="8">
    <location>
        <begin position="65"/>
        <end position="86"/>
    </location>
</feature>
<dbReference type="AlphaFoldDB" id="A0A447IPW9"/>
<dbReference type="PANTHER" id="PTHR30047:SF7">
    <property type="entry name" value="HIGH-AFFINITY CHOLINE TRANSPORT PROTEIN"/>
    <property type="match status" value="1"/>
</dbReference>